<gene>
    <name evidence="1" type="ORF">ONOEEDHL_02087</name>
</gene>
<reference evidence="1" key="1">
    <citation type="submission" date="2019-05" db="EMBL/GenBank/DDBJ databases">
        <authorList>
            <person name="Hibberd M."/>
        </authorList>
    </citation>
    <scope>NUCLEOTIDE SEQUENCE</scope>
    <source>
        <strain evidence="1">Neisseria_subflava_BgEED23</strain>
    </source>
</reference>
<evidence type="ECO:0000313" key="2">
    <source>
        <dbReference type="Proteomes" id="UP000626795"/>
    </source>
</evidence>
<dbReference type="AlphaFoldDB" id="A0A9X9SMV6"/>
<dbReference type="Proteomes" id="UP000626795">
    <property type="component" value="Unassembled WGS sequence"/>
</dbReference>
<organism evidence="1 2">
    <name type="scientific">Neisseria subflava</name>
    <dbReference type="NCBI Taxonomy" id="28449"/>
    <lineage>
        <taxon>Bacteria</taxon>
        <taxon>Pseudomonadati</taxon>
        <taxon>Pseudomonadota</taxon>
        <taxon>Betaproteobacteria</taxon>
        <taxon>Neisseriales</taxon>
        <taxon>Neisseriaceae</taxon>
        <taxon>Neisseria</taxon>
    </lineage>
</organism>
<keyword evidence="2" id="KW-1185">Reference proteome</keyword>
<comment type="caution">
    <text evidence="1">The sequence shown here is derived from an EMBL/GenBank/DDBJ whole genome shotgun (WGS) entry which is preliminary data.</text>
</comment>
<proteinExistence type="predicted"/>
<dbReference type="EMBL" id="CABFLZ010000013">
    <property type="protein sequence ID" value="VTY05427.1"/>
    <property type="molecule type" value="Genomic_DNA"/>
</dbReference>
<sequence>MANTLRENVLLAAPPKRDERAVLCQQLVFYRF</sequence>
<accession>A0A9X9SMV6</accession>
<evidence type="ECO:0000313" key="1">
    <source>
        <dbReference type="EMBL" id="VTY05427.1"/>
    </source>
</evidence>
<name>A0A9X9SMV6_NEISU</name>
<protein>
    <submittedName>
        <fullName evidence="1">Uncharacterized protein</fullName>
    </submittedName>
</protein>